<evidence type="ECO:0000313" key="1">
    <source>
        <dbReference type="EMBL" id="GJA63272.1"/>
    </source>
</evidence>
<evidence type="ECO:0000313" key="2">
    <source>
        <dbReference type="Proteomes" id="UP000886934"/>
    </source>
</evidence>
<dbReference type="Proteomes" id="UP000886934">
    <property type="component" value="Unassembled WGS sequence"/>
</dbReference>
<proteinExistence type="predicted"/>
<gene>
    <name evidence="1" type="ORF">KAM351_18830</name>
</gene>
<dbReference type="EMBL" id="BPNN01000022">
    <property type="protein sequence ID" value="GJA63272.1"/>
    <property type="molecule type" value="Genomic_DNA"/>
</dbReference>
<accession>A0AA37D0J5</accession>
<sequence length="43" mass="4881">MSAAQLQVELNALLGELEVIDLCPQERRALVDRIQRMMPDKAD</sequence>
<dbReference type="AlphaFoldDB" id="A0AA37D0J5"/>
<reference evidence="1" key="1">
    <citation type="submission" date="2021-07" db="EMBL/GenBank/DDBJ databases">
        <title>Draft genome sequence of carbapenem-resistant Aeromonas spp. in Japan.</title>
        <authorList>
            <person name="Maehana S."/>
            <person name="Suzuki M."/>
            <person name="Kitasato H."/>
        </authorList>
    </citation>
    <scope>NUCLEOTIDE SEQUENCE</scope>
    <source>
        <strain evidence="1">KAM351</strain>
    </source>
</reference>
<organism evidence="1 2">
    <name type="scientific">Aeromonas caviae</name>
    <name type="common">Aeromonas punctata</name>
    <dbReference type="NCBI Taxonomy" id="648"/>
    <lineage>
        <taxon>Bacteria</taxon>
        <taxon>Pseudomonadati</taxon>
        <taxon>Pseudomonadota</taxon>
        <taxon>Gammaproteobacteria</taxon>
        <taxon>Aeromonadales</taxon>
        <taxon>Aeromonadaceae</taxon>
        <taxon>Aeromonas</taxon>
    </lineage>
</organism>
<comment type="caution">
    <text evidence="1">The sequence shown here is derived from an EMBL/GenBank/DDBJ whole genome shotgun (WGS) entry which is preliminary data.</text>
</comment>
<protein>
    <submittedName>
        <fullName evidence="1">Uncharacterized protein</fullName>
    </submittedName>
</protein>
<dbReference type="RefSeq" id="WP_257520022.1">
    <property type="nucleotide sequence ID" value="NZ_BPNN01000022.1"/>
</dbReference>
<name>A0AA37D0J5_AERCA</name>